<protein>
    <recommendedName>
        <fullName evidence="12 13">Glucose-methanol-choline oxidoreductase N-terminal domain-containing protein</fullName>
    </recommendedName>
</protein>
<reference evidence="15" key="1">
    <citation type="journal article" date="2014" name="Proc. Natl. Acad. Sci. U.S.A.">
        <title>Extensive sampling of basidiomycete genomes demonstrates inadequacy of the white-rot/brown-rot paradigm for wood decay fungi.</title>
        <authorList>
            <person name="Riley R."/>
            <person name="Salamov A.A."/>
            <person name="Brown D.W."/>
            <person name="Nagy L.G."/>
            <person name="Floudas D."/>
            <person name="Held B.W."/>
            <person name="Levasseur A."/>
            <person name="Lombard V."/>
            <person name="Morin E."/>
            <person name="Otillar R."/>
            <person name="Lindquist E.A."/>
            <person name="Sun H."/>
            <person name="LaButti K.M."/>
            <person name="Schmutz J."/>
            <person name="Jabbour D."/>
            <person name="Luo H."/>
            <person name="Baker S.E."/>
            <person name="Pisabarro A.G."/>
            <person name="Walton J.D."/>
            <person name="Blanchette R.A."/>
            <person name="Henrissat B."/>
            <person name="Martin F."/>
            <person name="Cullen D."/>
            <person name="Hibbett D.S."/>
            <person name="Grigoriev I.V."/>
        </authorList>
    </citation>
    <scope>NUCLEOTIDE SEQUENCE [LARGE SCALE GENOMIC DNA]</scope>
    <source>
        <strain evidence="15">PC15</strain>
    </source>
</reference>
<evidence type="ECO:0000313" key="14">
    <source>
        <dbReference type="EMBL" id="KDQ32824.1"/>
    </source>
</evidence>
<keyword evidence="7" id="KW-0325">Glycoprotein</keyword>
<dbReference type="Gene3D" id="3.30.560.10">
    <property type="entry name" value="Glucose Oxidase, domain 3"/>
    <property type="match status" value="1"/>
</dbReference>
<feature type="domain" description="Glucose-methanol-choline oxidoreductase N-terminal" evidence="12">
    <location>
        <begin position="113"/>
        <end position="136"/>
    </location>
</feature>
<dbReference type="InterPro" id="IPR036188">
    <property type="entry name" value="FAD/NAD-bd_sf"/>
</dbReference>
<feature type="active site" description="Proton donor" evidence="8">
    <location>
        <position position="561"/>
    </location>
</feature>
<dbReference type="Pfam" id="PF05199">
    <property type="entry name" value="GMC_oxred_C"/>
    <property type="match status" value="1"/>
</dbReference>
<dbReference type="SUPFAM" id="SSF54373">
    <property type="entry name" value="FAD-linked reductases, C-terminal domain"/>
    <property type="match status" value="1"/>
</dbReference>
<feature type="chain" id="PRO_5001642675" description="Glucose-methanol-choline oxidoreductase N-terminal domain-containing protein" evidence="11">
    <location>
        <begin position="18"/>
        <end position="626"/>
    </location>
</feature>
<evidence type="ECO:0000256" key="11">
    <source>
        <dbReference type="SAM" id="SignalP"/>
    </source>
</evidence>
<dbReference type="PANTHER" id="PTHR11552">
    <property type="entry name" value="GLUCOSE-METHANOL-CHOLINE GMC OXIDOREDUCTASE"/>
    <property type="match status" value="1"/>
</dbReference>
<name>A0A067NY81_PLEO1</name>
<evidence type="ECO:0000259" key="13">
    <source>
        <dbReference type="PROSITE" id="PS00624"/>
    </source>
</evidence>
<gene>
    <name evidence="14" type="ORF">PLEOSDRAFT_172616</name>
</gene>
<evidence type="ECO:0000313" key="15">
    <source>
        <dbReference type="Proteomes" id="UP000027073"/>
    </source>
</evidence>
<evidence type="ECO:0000256" key="7">
    <source>
        <dbReference type="ARBA" id="ARBA00023180"/>
    </source>
</evidence>
<evidence type="ECO:0000256" key="6">
    <source>
        <dbReference type="ARBA" id="ARBA00023002"/>
    </source>
</evidence>
<feature type="signal peptide" evidence="11">
    <location>
        <begin position="1"/>
        <end position="17"/>
    </location>
</feature>
<comment type="cofactor">
    <cofactor evidence="1 9">
        <name>FAD</name>
        <dbReference type="ChEBI" id="CHEBI:57692"/>
    </cofactor>
</comment>
<keyword evidence="3 10" id="KW-0285">Flavoprotein</keyword>
<evidence type="ECO:0000256" key="9">
    <source>
        <dbReference type="PIRSR" id="PIRSR000137-2"/>
    </source>
</evidence>
<evidence type="ECO:0000256" key="1">
    <source>
        <dbReference type="ARBA" id="ARBA00001974"/>
    </source>
</evidence>
<dbReference type="PANTHER" id="PTHR11552:SF201">
    <property type="entry name" value="GLUCOSE-METHANOL-CHOLINE OXIDOREDUCTASE N-TERMINAL DOMAIN-CONTAINING PROTEIN"/>
    <property type="match status" value="1"/>
</dbReference>
<dbReference type="EMBL" id="KL198004">
    <property type="protein sequence ID" value="KDQ32824.1"/>
    <property type="molecule type" value="Genomic_DNA"/>
</dbReference>
<dbReference type="HOGENOM" id="CLU_002865_6_0_1"/>
<keyword evidence="6" id="KW-0560">Oxidoreductase</keyword>
<proteinExistence type="inferred from homology"/>
<dbReference type="GO" id="GO:0016614">
    <property type="term" value="F:oxidoreductase activity, acting on CH-OH group of donors"/>
    <property type="evidence" value="ECO:0007669"/>
    <property type="project" value="InterPro"/>
</dbReference>
<evidence type="ECO:0000256" key="8">
    <source>
        <dbReference type="PIRSR" id="PIRSR000137-1"/>
    </source>
</evidence>
<evidence type="ECO:0000256" key="10">
    <source>
        <dbReference type="RuleBase" id="RU003968"/>
    </source>
</evidence>
<dbReference type="Pfam" id="PF00732">
    <property type="entry name" value="GMC_oxred_N"/>
    <property type="match status" value="1"/>
</dbReference>
<dbReference type="InterPro" id="IPR007867">
    <property type="entry name" value="GMC_OxRtase_C"/>
</dbReference>
<evidence type="ECO:0000256" key="4">
    <source>
        <dbReference type="ARBA" id="ARBA00022729"/>
    </source>
</evidence>
<feature type="active site" description="Proton acceptor" evidence="8">
    <location>
        <position position="604"/>
    </location>
</feature>
<dbReference type="PROSITE" id="PS00623">
    <property type="entry name" value="GMC_OXRED_1"/>
    <property type="match status" value="1"/>
</dbReference>
<comment type="similarity">
    <text evidence="2 10">Belongs to the GMC oxidoreductase family.</text>
</comment>
<keyword evidence="4 11" id="KW-0732">Signal</keyword>
<dbReference type="Gene3D" id="3.50.50.60">
    <property type="entry name" value="FAD/NAD(P)-binding domain"/>
    <property type="match status" value="1"/>
</dbReference>
<dbReference type="STRING" id="1137138.A0A067NY81"/>
<keyword evidence="5 9" id="KW-0274">FAD</keyword>
<evidence type="ECO:0000256" key="3">
    <source>
        <dbReference type="ARBA" id="ARBA00022630"/>
    </source>
</evidence>
<dbReference type="InParanoid" id="A0A067NY81"/>
<dbReference type="InterPro" id="IPR012132">
    <property type="entry name" value="GMC_OxRdtase"/>
</dbReference>
<evidence type="ECO:0000256" key="2">
    <source>
        <dbReference type="ARBA" id="ARBA00010790"/>
    </source>
</evidence>
<feature type="domain" description="Glucose-methanol-choline oxidoreductase N-terminal" evidence="13">
    <location>
        <begin position="308"/>
        <end position="322"/>
    </location>
</feature>
<dbReference type="GO" id="GO:0050660">
    <property type="term" value="F:flavin adenine dinucleotide binding"/>
    <property type="evidence" value="ECO:0007669"/>
    <property type="project" value="InterPro"/>
</dbReference>
<dbReference type="VEuPathDB" id="FungiDB:PLEOSDRAFT_172616"/>
<dbReference type="PIRSF" id="PIRSF000137">
    <property type="entry name" value="Alcohol_oxidase"/>
    <property type="match status" value="1"/>
</dbReference>
<sequence length="626" mass="66221">MMWGKLIFFTTFAIVQAARPHGLTNDAAVFASQSFDFLIVGGGTAGLTIATRLSEVSSVTVGVIEAGQFFPDEPLVNTPFLFGRVLGNSSFDWNFASVPQTRLGNRVIGFPRGKMLGGSSGVNFMVFGRGSSDEYNAWASLGNPGWDWNGLMSYFKKSETVSPGDANVLPGASTAPGLNTNFAGNNGPLKIGFNTKETLLLPDLAAKFATSFTSVGAFVNPDPDSGNATGIFQSPRSVDPKGVRSYSASAYFSQAQSRSNLLVLTGAEATKILLTKYGNNLVATGVTFTSGGKSLTAKANKEVILSTGSIKTPQLLELSGIGQKALLTKLKIPVLQDLPGVGENFQDHMLISQDFLLKEPAPFTWDQVVNNATFNDEQLALYAKTGSGIYAASGGIFSFEPLQAVLPKSQVTTILAQLDKEIKSTKVTALQAVQYPIQRKLIADGRVGQIEFSFLPGGPTIANRLPGRSYVSMTALSSRPFSRGSVHINSTTPTAPPIIDPNYFAFTFDSQLLTSGLQIIRRIAAAEPLASLIEAPSTPPENAADDGFASFTKQASGSVFHPCGTAALAPKSSGGVVDTNLKVYGTNNLRIVDASVIPLVFAAHMQATVYAIAEKAADIVKKANNL</sequence>
<organism evidence="14 15">
    <name type="scientific">Pleurotus ostreatus (strain PC15)</name>
    <name type="common">Oyster mushroom</name>
    <dbReference type="NCBI Taxonomy" id="1137138"/>
    <lineage>
        <taxon>Eukaryota</taxon>
        <taxon>Fungi</taxon>
        <taxon>Dikarya</taxon>
        <taxon>Basidiomycota</taxon>
        <taxon>Agaricomycotina</taxon>
        <taxon>Agaricomycetes</taxon>
        <taxon>Agaricomycetidae</taxon>
        <taxon>Agaricales</taxon>
        <taxon>Pleurotineae</taxon>
        <taxon>Pleurotaceae</taxon>
        <taxon>Pleurotus</taxon>
    </lineage>
</organism>
<dbReference type="SUPFAM" id="SSF51905">
    <property type="entry name" value="FAD/NAD(P)-binding domain"/>
    <property type="match status" value="1"/>
</dbReference>
<dbReference type="Proteomes" id="UP000027073">
    <property type="component" value="Unassembled WGS sequence"/>
</dbReference>
<evidence type="ECO:0000256" key="5">
    <source>
        <dbReference type="ARBA" id="ARBA00022827"/>
    </source>
</evidence>
<evidence type="ECO:0000259" key="12">
    <source>
        <dbReference type="PROSITE" id="PS00623"/>
    </source>
</evidence>
<dbReference type="PROSITE" id="PS00624">
    <property type="entry name" value="GMC_OXRED_2"/>
    <property type="match status" value="1"/>
</dbReference>
<dbReference type="OrthoDB" id="269227at2759"/>
<dbReference type="InterPro" id="IPR000172">
    <property type="entry name" value="GMC_OxRdtase_N"/>
</dbReference>
<accession>A0A067NY81</accession>
<dbReference type="AlphaFoldDB" id="A0A067NY81"/>
<feature type="binding site" evidence="9">
    <location>
        <begin position="123"/>
        <end position="126"/>
    </location>
    <ligand>
        <name>FAD</name>
        <dbReference type="ChEBI" id="CHEBI:57692"/>
    </ligand>
</feature>